<sequence length="272" mass="32050">MYEHHMQSLLDYMKQQLDFYYSDPHLTFLVVSSSKVAVMPDGYRTLDLLLSGGYFEALRTIKKIDHDYGSLRLEHLVRRSMKSNVLTILAPILSDQALLGQYAVNGERTMSAALYLLKLVQELLWTFDEWKIPCLQIQLFRAGYSEHPILHNPSRFQYPWKWRRTPVFVRPDRRLEARKGVYFDRIHWTFVQKWPIALQVGIRNARVLKLSIQLLLTILPEADHSPLLTDFVRGPTCGLILRFFERNDAKKLKEGIESYLRTSKSRKRQRKL</sequence>
<dbReference type="AlphaFoldDB" id="A0A409YXE6"/>
<proteinExistence type="predicted"/>
<accession>A0A409YXE6</accession>
<dbReference type="InParanoid" id="A0A409YXE6"/>
<dbReference type="Proteomes" id="UP000284706">
    <property type="component" value="Unassembled WGS sequence"/>
</dbReference>
<reference evidence="1 2" key="1">
    <citation type="journal article" date="2018" name="Evol. Lett.">
        <title>Horizontal gene cluster transfer increased hallucinogenic mushroom diversity.</title>
        <authorList>
            <person name="Reynolds H.T."/>
            <person name="Vijayakumar V."/>
            <person name="Gluck-Thaler E."/>
            <person name="Korotkin H.B."/>
            <person name="Matheny P.B."/>
            <person name="Slot J.C."/>
        </authorList>
    </citation>
    <scope>NUCLEOTIDE SEQUENCE [LARGE SCALE GENOMIC DNA]</scope>
    <source>
        <strain evidence="1 2">SRW20</strain>
    </source>
</reference>
<evidence type="ECO:0000313" key="2">
    <source>
        <dbReference type="Proteomes" id="UP000284706"/>
    </source>
</evidence>
<evidence type="ECO:0000313" key="1">
    <source>
        <dbReference type="EMBL" id="PPR07671.1"/>
    </source>
</evidence>
<name>A0A409YXE6_9AGAR</name>
<keyword evidence="2" id="KW-1185">Reference proteome</keyword>
<dbReference type="EMBL" id="NHYE01000041">
    <property type="protein sequence ID" value="PPR07671.1"/>
    <property type="molecule type" value="Genomic_DNA"/>
</dbReference>
<gene>
    <name evidence="1" type="ORF">CVT26_001601</name>
</gene>
<comment type="caution">
    <text evidence="1">The sequence shown here is derived from an EMBL/GenBank/DDBJ whole genome shotgun (WGS) entry which is preliminary data.</text>
</comment>
<organism evidence="1 2">
    <name type="scientific">Gymnopilus dilepis</name>
    <dbReference type="NCBI Taxonomy" id="231916"/>
    <lineage>
        <taxon>Eukaryota</taxon>
        <taxon>Fungi</taxon>
        <taxon>Dikarya</taxon>
        <taxon>Basidiomycota</taxon>
        <taxon>Agaricomycotina</taxon>
        <taxon>Agaricomycetes</taxon>
        <taxon>Agaricomycetidae</taxon>
        <taxon>Agaricales</taxon>
        <taxon>Agaricineae</taxon>
        <taxon>Hymenogastraceae</taxon>
        <taxon>Gymnopilus</taxon>
    </lineage>
</organism>
<protein>
    <submittedName>
        <fullName evidence="1">Uncharacterized protein</fullName>
    </submittedName>
</protein>